<accession>A0A2M7G2U1</accession>
<dbReference type="PROSITE" id="PS51737">
    <property type="entry name" value="RECOMBINASE_DNA_BIND"/>
    <property type="match status" value="1"/>
</dbReference>
<sequence>MSSKAFGYYWISPELYDQDTKIIQTKRKTLEALCLQKELHFSELNVDLALVKNALERPELKTLLQKMQSGDFIVVESLLDLGRRFHDVFSLLEMFRQGLVKGGLISFREEIWIEARTAPPIFIEILPRIPQLKPGVHRLRVVPAPGKRSDLSKQNGGACPYGYRIDAQSNEYACIPEEAKIIARIFHERSAGRSLRQIAMGLTHAGVQTKRGGRWQANTIKTILENIFYTGSYQTHFKTFENHHPAIIDKELFYRLNHSDSFDDIAL</sequence>
<gene>
    <name evidence="2" type="ORF">COW36_15140</name>
</gene>
<dbReference type="Gene3D" id="3.40.50.1390">
    <property type="entry name" value="Resolvase, N-terminal catalytic domain"/>
    <property type="match status" value="1"/>
</dbReference>
<dbReference type="PANTHER" id="PTHR30461:SF23">
    <property type="entry name" value="DNA RECOMBINASE-RELATED"/>
    <property type="match status" value="1"/>
</dbReference>
<dbReference type="Pfam" id="PF00239">
    <property type="entry name" value="Resolvase"/>
    <property type="match status" value="1"/>
</dbReference>
<proteinExistence type="predicted"/>
<evidence type="ECO:0000313" key="3">
    <source>
        <dbReference type="Proteomes" id="UP000231019"/>
    </source>
</evidence>
<dbReference type="EMBL" id="PFFQ01000041">
    <property type="protein sequence ID" value="PIW16045.1"/>
    <property type="molecule type" value="Genomic_DNA"/>
</dbReference>
<dbReference type="GO" id="GO:0000150">
    <property type="term" value="F:DNA strand exchange activity"/>
    <property type="evidence" value="ECO:0007669"/>
    <property type="project" value="InterPro"/>
</dbReference>
<dbReference type="InterPro" id="IPR011109">
    <property type="entry name" value="DNA_bind_recombinase_dom"/>
</dbReference>
<dbReference type="InterPro" id="IPR050639">
    <property type="entry name" value="SSR_resolvase"/>
</dbReference>
<dbReference type="AlphaFoldDB" id="A0A2M7G2U1"/>
<dbReference type="InterPro" id="IPR006119">
    <property type="entry name" value="Resolv_N"/>
</dbReference>
<dbReference type="GO" id="GO:0003677">
    <property type="term" value="F:DNA binding"/>
    <property type="evidence" value="ECO:0007669"/>
    <property type="project" value="InterPro"/>
</dbReference>
<dbReference type="InterPro" id="IPR036162">
    <property type="entry name" value="Resolvase-like_N_sf"/>
</dbReference>
<dbReference type="PANTHER" id="PTHR30461">
    <property type="entry name" value="DNA-INVERTASE FROM LAMBDOID PROPHAGE"/>
    <property type="match status" value="1"/>
</dbReference>
<comment type="caution">
    <text evidence="2">The sequence shown here is derived from an EMBL/GenBank/DDBJ whole genome shotgun (WGS) entry which is preliminary data.</text>
</comment>
<organism evidence="2 3">
    <name type="scientific">bacterium (Candidatus Blackallbacteria) CG17_big_fil_post_rev_8_21_14_2_50_48_46</name>
    <dbReference type="NCBI Taxonomy" id="2014261"/>
    <lineage>
        <taxon>Bacteria</taxon>
        <taxon>Candidatus Blackallbacteria</taxon>
    </lineage>
</organism>
<dbReference type="Pfam" id="PF07508">
    <property type="entry name" value="Recombinase"/>
    <property type="match status" value="1"/>
</dbReference>
<feature type="domain" description="Recombinase" evidence="1">
    <location>
        <begin position="160"/>
        <end position="267"/>
    </location>
</feature>
<evidence type="ECO:0000259" key="1">
    <source>
        <dbReference type="PROSITE" id="PS51737"/>
    </source>
</evidence>
<dbReference type="Gene3D" id="3.90.1750.20">
    <property type="entry name" value="Putative Large Serine Recombinase, Chain B, Domain 2"/>
    <property type="match status" value="1"/>
</dbReference>
<reference evidence="2 3" key="1">
    <citation type="submission" date="2017-09" db="EMBL/GenBank/DDBJ databases">
        <title>Depth-based differentiation of microbial function through sediment-hosted aquifers and enrichment of novel symbionts in the deep terrestrial subsurface.</title>
        <authorList>
            <person name="Probst A.J."/>
            <person name="Ladd B."/>
            <person name="Jarett J.K."/>
            <person name="Geller-Mcgrath D.E."/>
            <person name="Sieber C.M."/>
            <person name="Emerson J.B."/>
            <person name="Anantharaman K."/>
            <person name="Thomas B.C."/>
            <person name="Malmstrom R."/>
            <person name="Stieglmeier M."/>
            <person name="Klingl A."/>
            <person name="Woyke T."/>
            <person name="Ryan C.M."/>
            <person name="Banfield J.F."/>
        </authorList>
    </citation>
    <scope>NUCLEOTIDE SEQUENCE [LARGE SCALE GENOMIC DNA]</scope>
    <source>
        <strain evidence="2">CG17_big_fil_post_rev_8_21_14_2_50_48_46</strain>
    </source>
</reference>
<name>A0A2M7G2U1_9BACT</name>
<dbReference type="Proteomes" id="UP000231019">
    <property type="component" value="Unassembled WGS sequence"/>
</dbReference>
<dbReference type="InterPro" id="IPR038109">
    <property type="entry name" value="DNA_bind_recomb_sf"/>
</dbReference>
<dbReference type="SUPFAM" id="SSF53041">
    <property type="entry name" value="Resolvase-like"/>
    <property type="match status" value="1"/>
</dbReference>
<evidence type="ECO:0000313" key="2">
    <source>
        <dbReference type="EMBL" id="PIW16045.1"/>
    </source>
</evidence>
<protein>
    <recommendedName>
        <fullName evidence="1">Recombinase domain-containing protein</fullName>
    </recommendedName>
</protein>